<keyword evidence="2" id="KW-1185">Reference proteome</keyword>
<evidence type="ECO:0000313" key="1">
    <source>
        <dbReference type="EMBL" id="KAL0910176.1"/>
    </source>
</evidence>
<evidence type="ECO:0000313" key="2">
    <source>
        <dbReference type="Proteomes" id="UP001552299"/>
    </source>
</evidence>
<name>A0ABD0UIM8_DENTH</name>
<reference evidence="1 2" key="1">
    <citation type="journal article" date="2024" name="Plant Biotechnol. J.">
        <title>Dendrobium thyrsiflorum genome and its molecular insights into genes involved in important horticultural traits.</title>
        <authorList>
            <person name="Chen B."/>
            <person name="Wang J.Y."/>
            <person name="Zheng P.J."/>
            <person name="Li K.L."/>
            <person name="Liang Y.M."/>
            <person name="Chen X.F."/>
            <person name="Zhang C."/>
            <person name="Zhao X."/>
            <person name="He X."/>
            <person name="Zhang G.Q."/>
            <person name="Liu Z.J."/>
            <person name="Xu Q."/>
        </authorList>
    </citation>
    <scope>NUCLEOTIDE SEQUENCE [LARGE SCALE GENOMIC DNA]</scope>
    <source>
        <strain evidence="1">GZMU011</strain>
    </source>
</reference>
<protein>
    <submittedName>
        <fullName evidence="1">Uncharacterized protein</fullName>
    </submittedName>
</protein>
<organism evidence="1 2">
    <name type="scientific">Dendrobium thyrsiflorum</name>
    <name type="common">Pinecone-like raceme dendrobium</name>
    <name type="synonym">Orchid</name>
    <dbReference type="NCBI Taxonomy" id="117978"/>
    <lineage>
        <taxon>Eukaryota</taxon>
        <taxon>Viridiplantae</taxon>
        <taxon>Streptophyta</taxon>
        <taxon>Embryophyta</taxon>
        <taxon>Tracheophyta</taxon>
        <taxon>Spermatophyta</taxon>
        <taxon>Magnoliopsida</taxon>
        <taxon>Liliopsida</taxon>
        <taxon>Asparagales</taxon>
        <taxon>Orchidaceae</taxon>
        <taxon>Epidendroideae</taxon>
        <taxon>Malaxideae</taxon>
        <taxon>Dendrobiinae</taxon>
        <taxon>Dendrobium</taxon>
    </lineage>
</organism>
<proteinExistence type="predicted"/>
<comment type="caution">
    <text evidence="1">The sequence shown here is derived from an EMBL/GenBank/DDBJ whole genome shotgun (WGS) entry which is preliminary data.</text>
</comment>
<dbReference type="Proteomes" id="UP001552299">
    <property type="component" value="Unassembled WGS sequence"/>
</dbReference>
<sequence>MASTPKKRRIKLDRDHQTKASEDMATIPLQDYLRSDVNVVKIDLNIQLAKKHAVSQAHSEGCLGNFRSFDSPFGNYLVPVIPTKADLLRINEKNVFVHFKMWEGDSLKYVRFLFQKLTSCSFFITKSEKSIFIFISIGAVAFVDLARSEKLVKNKAQYSFFSLRSTLYEKHVEGLGIKLVFYTFTLSFTLWHDDDEMHLDGALCVDLGLTLELGAKGVSSALSTLIKELFCWDNVQEARSQRN</sequence>
<dbReference type="AlphaFoldDB" id="A0ABD0UIM8"/>
<gene>
    <name evidence="1" type="ORF">M5K25_021123</name>
</gene>
<dbReference type="PANTHER" id="PTHR48205:SF1">
    <property type="entry name" value="OS01G0742766 PROTEIN"/>
    <property type="match status" value="1"/>
</dbReference>
<dbReference type="PANTHER" id="PTHR48205">
    <property type="entry name" value="OS01G0742766 PROTEIN"/>
    <property type="match status" value="1"/>
</dbReference>
<dbReference type="EMBL" id="JANQDX010000016">
    <property type="protein sequence ID" value="KAL0910176.1"/>
    <property type="molecule type" value="Genomic_DNA"/>
</dbReference>
<accession>A0ABD0UIM8</accession>